<protein>
    <submittedName>
        <fullName evidence="2">Alpha-1,6-mannosyl-glycoprotein 2-beta-N-acetylglucosaminyltransferase</fullName>
    </submittedName>
</protein>
<organism evidence="1 2">
    <name type="scientific">Panagrolaimus sp. ES5</name>
    <dbReference type="NCBI Taxonomy" id="591445"/>
    <lineage>
        <taxon>Eukaryota</taxon>
        <taxon>Metazoa</taxon>
        <taxon>Ecdysozoa</taxon>
        <taxon>Nematoda</taxon>
        <taxon>Chromadorea</taxon>
        <taxon>Rhabditida</taxon>
        <taxon>Tylenchina</taxon>
        <taxon>Panagrolaimomorpha</taxon>
        <taxon>Panagrolaimoidea</taxon>
        <taxon>Panagrolaimidae</taxon>
        <taxon>Panagrolaimus</taxon>
    </lineage>
</organism>
<dbReference type="WBParaSite" id="ES5_v2.g19840.t1">
    <property type="protein sequence ID" value="ES5_v2.g19840.t1"/>
    <property type="gene ID" value="ES5_v2.g19840"/>
</dbReference>
<sequence length="601" mass="69378">MNRCLTVILALSFLCLISIFLTTPPSNIDNGRPYDFSTLNGSHNAPIISALPLNSSKFDDPAQWKNLFHVPSEFEDIVESIEYLNYHHEIQNEKRFGSVNQSTFVIVVQVHQRLEYLKHLISTLKNVKGIENVLVIFSHDMNSEPINTVIKNIDFCRFCLISIFLTTPPSNIDNGRPYDFSTLNGSHNAPIISALPLNSSKFDDPVQWKNLFHVPSEFEDIVESIEYLNYHHEIQNEKRFGSVNQSTFVIVVQVHQRLEYLKHLISTLNNVKGIENVLVIFSHDMNSEPINTVIQIFYPYNVQIFANTFPGQDPNDCDSSVNAKEAESLNCQNWRFPDKYGHYRIASFSQIKHHWWWKANYVFMLMERYHLDTYTVFLEEDHYVAPDMIHVLKILVEKKDIFCQNCKLLSLGFYLKNFNNYRNDINKLGVHTWFSSKHNMGMALNATVWKEIKECAKYFCTYDDYNWDWSLLAVSVKCMKEKMRVITLKSPRVIHVGECGVHVHHSADCNKAVSAASVLFQQVSDALFPETFVVTEISRRMLKPSKPNGGWADPRDQELCLMNTYPIEQGTLLPSVLLNFSSILPPFDRGINRTNVKSNEI</sequence>
<dbReference type="Proteomes" id="UP000887579">
    <property type="component" value="Unplaced"/>
</dbReference>
<accession>A0AC34FQY3</accession>
<evidence type="ECO:0000313" key="2">
    <source>
        <dbReference type="WBParaSite" id="ES5_v2.g19840.t1"/>
    </source>
</evidence>
<proteinExistence type="predicted"/>
<evidence type="ECO:0000313" key="1">
    <source>
        <dbReference type="Proteomes" id="UP000887579"/>
    </source>
</evidence>
<name>A0AC34FQY3_9BILA</name>
<reference evidence="2" key="1">
    <citation type="submission" date="2022-11" db="UniProtKB">
        <authorList>
            <consortium name="WormBaseParasite"/>
        </authorList>
    </citation>
    <scope>IDENTIFICATION</scope>
</reference>